<dbReference type="SUPFAM" id="SSF50978">
    <property type="entry name" value="WD40 repeat-like"/>
    <property type="match status" value="1"/>
</dbReference>
<organism evidence="1 2">
    <name type="scientific">Coemansia spiralis</name>
    <dbReference type="NCBI Taxonomy" id="417178"/>
    <lineage>
        <taxon>Eukaryota</taxon>
        <taxon>Fungi</taxon>
        <taxon>Fungi incertae sedis</taxon>
        <taxon>Zoopagomycota</taxon>
        <taxon>Kickxellomycotina</taxon>
        <taxon>Kickxellomycetes</taxon>
        <taxon>Kickxellales</taxon>
        <taxon>Kickxellaceae</taxon>
        <taxon>Coemansia</taxon>
    </lineage>
</organism>
<evidence type="ECO:0000313" key="2">
    <source>
        <dbReference type="Proteomes" id="UP001151516"/>
    </source>
</evidence>
<dbReference type="EMBL" id="JANBTX010000125">
    <property type="protein sequence ID" value="KAJ2686022.1"/>
    <property type="molecule type" value="Genomic_DNA"/>
</dbReference>
<keyword evidence="2" id="KW-1185">Reference proteome</keyword>
<dbReference type="Proteomes" id="UP001151516">
    <property type="component" value="Unassembled WGS sequence"/>
</dbReference>
<proteinExistence type="predicted"/>
<dbReference type="AlphaFoldDB" id="A0A9W8GHG7"/>
<evidence type="ECO:0000313" key="1">
    <source>
        <dbReference type="EMBL" id="KAJ2686022.1"/>
    </source>
</evidence>
<dbReference type="OrthoDB" id="5542474at2759"/>
<reference evidence="1" key="1">
    <citation type="submission" date="2022-07" db="EMBL/GenBank/DDBJ databases">
        <title>Phylogenomic reconstructions and comparative analyses of Kickxellomycotina fungi.</title>
        <authorList>
            <person name="Reynolds N.K."/>
            <person name="Stajich J.E."/>
            <person name="Barry K."/>
            <person name="Grigoriev I.V."/>
            <person name="Crous P."/>
            <person name="Smith M.E."/>
        </authorList>
    </citation>
    <scope>NUCLEOTIDE SEQUENCE</scope>
    <source>
        <strain evidence="1">CBS 109367</strain>
    </source>
</reference>
<sequence length="448" mass="48761">MDVKLAKRPLSLGGVLWSTANRWVIGTKGRVFILTPECANASGRRERREVSAAIEPANSIEAVCLLEPLSEQYAYDNALGVLASDSSLRIFAPLGNPDTDNWSQVGSYKSETVPSQMCAISCTVSSVAVAACGFMNGWVEVVGLKPLEDDSENMATGTVLSIEAGRSAVCHMAWINGGDSRGLLLLMCTVDGGAALWRVGSDLKQASPLTVIGGQDWRSFTAHSVSGGCLVLAKMGSVAIVDIVTEGEPKVEYVPLAVSQTIVSCVIDESRERIYVGAADSVVFVLAKQNGRWAGMPEEERVLRDGMRKTVVKSFTTKFRINRLLLRGLYLSPNGRYLAFDVDDQVDWDVASDGAFITRLHFHQFADWTPELLKRSVIKLADGKYQGELRYALWDLLDGCTAEDVAAMVEALQQINVASGSVQQRQRLAILNYIASTPKAITLEDMWQ</sequence>
<protein>
    <submittedName>
        <fullName evidence="1">Uncharacterized protein</fullName>
    </submittedName>
</protein>
<dbReference type="InterPro" id="IPR036322">
    <property type="entry name" value="WD40_repeat_dom_sf"/>
</dbReference>
<comment type="caution">
    <text evidence="1">The sequence shown here is derived from an EMBL/GenBank/DDBJ whole genome shotgun (WGS) entry which is preliminary data.</text>
</comment>
<gene>
    <name evidence="1" type="ORF">IWW39_003896</name>
</gene>
<accession>A0A9W8GHG7</accession>
<name>A0A9W8GHG7_9FUNG</name>